<feature type="signal peptide" evidence="1">
    <location>
        <begin position="1"/>
        <end position="32"/>
    </location>
</feature>
<name>A0A5D3KDK5_9BRAD</name>
<dbReference type="EMBL" id="VSSS01000028">
    <property type="protein sequence ID" value="TYL94359.1"/>
    <property type="molecule type" value="Genomic_DNA"/>
</dbReference>
<accession>A0A5D3KDK5</accession>
<evidence type="ECO:0000259" key="2">
    <source>
        <dbReference type="Pfam" id="PF09917"/>
    </source>
</evidence>
<dbReference type="Gene3D" id="2.40.128.520">
    <property type="match status" value="1"/>
</dbReference>
<dbReference type="Pfam" id="PF09917">
    <property type="entry name" value="DUF2147"/>
    <property type="match status" value="1"/>
</dbReference>
<protein>
    <submittedName>
        <fullName evidence="3">DUF2147 domain-containing protein</fullName>
    </submittedName>
</protein>
<feature type="domain" description="DUF2147" evidence="2">
    <location>
        <begin position="39"/>
        <end position="155"/>
    </location>
</feature>
<keyword evidence="4" id="KW-1185">Reference proteome</keyword>
<dbReference type="OrthoDB" id="9811671at2"/>
<dbReference type="AlphaFoldDB" id="A0A5D3KDK5"/>
<gene>
    <name evidence="3" type="ORF">FXB40_18115</name>
</gene>
<sequence>MTICKILKRLRLAMLLVVSIAELTALPHSARADEPTATGLWEKTAAGKPVVWVLIFERGGTYEGAIAKRFPKPGDDSGAVCTKCVDDRRNEPLLGLAFIRGMKRNGLKYEGGDILDPRDGKIYSANMTVSPDGQALTLRGYVGMSIFGHDEVWNRLPDSAVHSLDASVLAKYLPAAIPATSAISPRPSKYNDRVR</sequence>
<keyword evidence="1" id="KW-0732">Signal</keyword>
<dbReference type="PANTHER" id="PTHR36919:SF3">
    <property type="entry name" value="BLL5882 PROTEIN"/>
    <property type="match status" value="1"/>
</dbReference>
<evidence type="ECO:0000313" key="4">
    <source>
        <dbReference type="Proteomes" id="UP000324758"/>
    </source>
</evidence>
<proteinExistence type="predicted"/>
<organism evidence="3 4">
    <name type="scientific">Bradyrhizobium rifense</name>
    <dbReference type="NCBI Taxonomy" id="515499"/>
    <lineage>
        <taxon>Bacteria</taxon>
        <taxon>Pseudomonadati</taxon>
        <taxon>Pseudomonadota</taxon>
        <taxon>Alphaproteobacteria</taxon>
        <taxon>Hyphomicrobiales</taxon>
        <taxon>Nitrobacteraceae</taxon>
        <taxon>Bradyrhizobium</taxon>
    </lineage>
</organism>
<dbReference type="PANTHER" id="PTHR36919">
    <property type="entry name" value="BLR1215 PROTEIN"/>
    <property type="match status" value="1"/>
</dbReference>
<dbReference type="Proteomes" id="UP000324758">
    <property type="component" value="Unassembled WGS sequence"/>
</dbReference>
<comment type="caution">
    <text evidence="3">The sequence shown here is derived from an EMBL/GenBank/DDBJ whole genome shotgun (WGS) entry which is preliminary data.</text>
</comment>
<evidence type="ECO:0000256" key="1">
    <source>
        <dbReference type="SAM" id="SignalP"/>
    </source>
</evidence>
<feature type="chain" id="PRO_5022806385" evidence="1">
    <location>
        <begin position="33"/>
        <end position="195"/>
    </location>
</feature>
<evidence type="ECO:0000313" key="3">
    <source>
        <dbReference type="EMBL" id="TYL94359.1"/>
    </source>
</evidence>
<dbReference type="RefSeq" id="WP_148773549.1">
    <property type="nucleotide sequence ID" value="NZ_VSSS01000028.1"/>
</dbReference>
<dbReference type="InterPro" id="IPR019223">
    <property type="entry name" value="DUF2147"/>
</dbReference>
<reference evidence="3 4" key="1">
    <citation type="submission" date="2019-08" db="EMBL/GenBank/DDBJ databases">
        <title>Bradyrhizobium hipponensis sp. nov., a rhizobium isolated from a Lupinus angustifolius root nodule in Tunisia.</title>
        <authorList>
            <person name="Off K."/>
            <person name="Rejili M."/>
            <person name="Mars M."/>
            <person name="Brachmann A."/>
            <person name="Marin M."/>
        </authorList>
    </citation>
    <scope>NUCLEOTIDE SEQUENCE [LARGE SCALE GENOMIC DNA]</scope>
    <source>
        <strain evidence="3 4">CTAW71</strain>
    </source>
</reference>